<dbReference type="InterPro" id="IPR029058">
    <property type="entry name" value="AB_hydrolase_fold"/>
</dbReference>
<dbReference type="AlphaFoldDB" id="A0A420FK05"/>
<name>A0A420FK05_9SPHI</name>
<gene>
    <name evidence="1" type="ORF">BCY89_13085</name>
</gene>
<dbReference type="Pfam" id="PF00756">
    <property type="entry name" value="Esterase"/>
    <property type="match status" value="1"/>
</dbReference>
<evidence type="ECO:0000313" key="1">
    <source>
        <dbReference type="EMBL" id="RKF33289.1"/>
    </source>
</evidence>
<dbReference type="RefSeq" id="WP_120335566.1">
    <property type="nucleotide sequence ID" value="NZ_CP070350.1"/>
</dbReference>
<protein>
    <submittedName>
        <fullName evidence="1">Esterase</fullName>
    </submittedName>
</protein>
<dbReference type="InterPro" id="IPR050583">
    <property type="entry name" value="Mycobacterial_A85_antigen"/>
</dbReference>
<evidence type="ECO:0000313" key="2">
    <source>
        <dbReference type="Proteomes" id="UP000286402"/>
    </source>
</evidence>
<dbReference type="Gene3D" id="3.40.50.1820">
    <property type="entry name" value="alpha/beta hydrolase"/>
    <property type="match status" value="1"/>
</dbReference>
<keyword evidence="2" id="KW-1185">Reference proteome</keyword>
<reference evidence="1 2" key="1">
    <citation type="submission" date="2016-07" db="EMBL/GenBank/DDBJ databases">
        <title>Genome analysis of Sphingobacterium siyangense T12B17.</title>
        <authorList>
            <person name="Xu D."/>
            <person name="Su Y."/>
            <person name="Zheng S."/>
        </authorList>
    </citation>
    <scope>NUCLEOTIDE SEQUENCE [LARGE SCALE GENOMIC DNA]</scope>
    <source>
        <strain evidence="1 2">T12B17</strain>
    </source>
</reference>
<dbReference type="EMBL" id="MCAQ01000026">
    <property type="protein sequence ID" value="RKF33289.1"/>
    <property type="molecule type" value="Genomic_DNA"/>
</dbReference>
<proteinExistence type="predicted"/>
<organism evidence="1 2">
    <name type="scientific">Sphingobacterium siyangense</name>
    <dbReference type="NCBI Taxonomy" id="459529"/>
    <lineage>
        <taxon>Bacteria</taxon>
        <taxon>Pseudomonadati</taxon>
        <taxon>Bacteroidota</taxon>
        <taxon>Sphingobacteriia</taxon>
        <taxon>Sphingobacteriales</taxon>
        <taxon>Sphingobacteriaceae</taxon>
        <taxon>Sphingobacterium</taxon>
    </lineage>
</organism>
<accession>A0A420FK05</accession>
<dbReference type="Proteomes" id="UP000286402">
    <property type="component" value="Unassembled WGS sequence"/>
</dbReference>
<dbReference type="InterPro" id="IPR000801">
    <property type="entry name" value="Esterase-like"/>
</dbReference>
<comment type="caution">
    <text evidence="1">The sequence shown here is derived from an EMBL/GenBank/DDBJ whole genome shotgun (WGS) entry which is preliminary data.</text>
</comment>
<dbReference type="PANTHER" id="PTHR48098:SF6">
    <property type="entry name" value="FERRI-BACILLIBACTIN ESTERASE BESA"/>
    <property type="match status" value="1"/>
</dbReference>
<sequence>MIGNRMLILLILFIFNTDCLAQNGTPLLMGRSEILHSKVLGEDRMINIYLPDNYNPNDSVRYPIVYVLDGGVDEDFFHIAGIVRFSTQPWINRFPQSIVVGIGGNTRRRDFTFPVENTDFIEKEGFQKASFPSYGGSEKYRTFMKNELIPYIGGNYKSNGKQTLIGESLAGLLSVEILLKQPELFDDYIIISPSLWWGEESLLKRAEKFLQGNLKKDIKVYLGVPNKEEDVRMYDEAIALSDILNNNKKIHFVFDYMPDELHSTVIHQAVYNAFKKLYPKTFYSK</sequence>
<dbReference type="PANTHER" id="PTHR48098">
    <property type="entry name" value="ENTEROCHELIN ESTERASE-RELATED"/>
    <property type="match status" value="1"/>
</dbReference>
<dbReference type="SUPFAM" id="SSF53474">
    <property type="entry name" value="alpha/beta-Hydrolases"/>
    <property type="match status" value="1"/>
</dbReference>